<evidence type="ECO:0000313" key="2">
    <source>
        <dbReference type="EMBL" id="SDW08906.1"/>
    </source>
</evidence>
<feature type="transmembrane region" description="Helical" evidence="1">
    <location>
        <begin position="539"/>
        <end position="556"/>
    </location>
</feature>
<feature type="transmembrane region" description="Helical" evidence="1">
    <location>
        <begin position="802"/>
        <end position="822"/>
    </location>
</feature>
<feature type="transmembrane region" description="Helical" evidence="1">
    <location>
        <begin position="224"/>
        <end position="246"/>
    </location>
</feature>
<name>A0A8X8I8Q6_9BACT</name>
<keyword evidence="1" id="KW-0812">Transmembrane</keyword>
<feature type="transmembrane region" description="Helical" evidence="1">
    <location>
        <begin position="9"/>
        <end position="26"/>
    </location>
</feature>
<dbReference type="EMBL" id="FNNO01000001">
    <property type="protein sequence ID" value="SDW08906.1"/>
    <property type="molecule type" value="Genomic_DNA"/>
</dbReference>
<evidence type="ECO:0000256" key="1">
    <source>
        <dbReference type="SAM" id="Phobius"/>
    </source>
</evidence>
<dbReference type="PANTHER" id="PTHR38454:SF1">
    <property type="entry name" value="INTEGRAL MEMBRANE PROTEIN"/>
    <property type="match status" value="1"/>
</dbReference>
<keyword evidence="1" id="KW-0472">Membrane</keyword>
<dbReference type="AlphaFoldDB" id="A0A8X8I8Q6"/>
<sequence>MKNFQWKALLPHAIAVVVFVLVAVIYCKPALEGKVLAQSDVIHWQGMAQDMVNYKEKHNNHWPLWNNNLFGGMPGYQIVMEPGNIFSPIYFHYLFMLFLPKPAGFFFLLCISFYFLSQVLRIKPWLGILGGLAYAYATYSPIIAVVGHDTKMQAMGYLPALLGAVWLIFQKKYWWGAALTALFTSLLIGMNHLQVSYYFIMMAGFMSIAYAVEWIKNREYKRLVLSLAVTFAAAGVGIVANMVSLATTAEYAKATMRGGSALSLDTTASGKKSTGLTVDYAFTYGSYGKAESLTFLVPSIYGGGYLSSLDAGSHFTKLALEKGLSEDQAAQFTQIVSGSTYWGEQPGNAGPVYLGAIICFLFIFGMVYLKTWHKWWVLAICLVALLMSWGKNLPTINTFLFHYLPLYNKFRAPSIILIIPQLLFPLIGIMALQQFFFEETDKAAALKKLKTAVYITGAFLLIALGCYLSFDYRASGDENLKAYMAQLLGGKQEDARAFYNALKEDRKALFGADLLRSILLVAAAVTLLWLTLKDKLKPMHAIIALLILSSFDLFLVDKRYLNDAHFQEQETISDNNFKATPVDLEILKDTTRPRVFNLTGAPFSDATTSYHHRSIGGYHPAKLSIYDDLISSQLRKQPMNIPVLNMLNTKYFIFPNQQNGQPMLQVNPDALGQTWFVKHIQYTNGPAAAMKALDHFNPKDTAIVEESYKKDIAFEPIADSTAHIKQVYNDNDEIKYQSSSKTNQFAVFSEIFYDRGWKATIDGKEAPIVKTNYVLRGLAIPAGEHTILFKFRPASYYNSVKAAVSASFLIWVLLVAAIVAGLRKRRKETA</sequence>
<keyword evidence="3" id="KW-1185">Reference proteome</keyword>
<organism evidence="2 3">
    <name type="scientific">Hydrobacter penzbergensis</name>
    <dbReference type="NCBI Taxonomy" id="1235997"/>
    <lineage>
        <taxon>Bacteria</taxon>
        <taxon>Pseudomonadati</taxon>
        <taxon>Bacteroidota</taxon>
        <taxon>Chitinophagia</taxon>
        <taxon>Chitinophagales</taxon>
        <taxon>Chitinophagaceae</taxon>
        <taxon>Hydrobacter</taxon>
    </lineage>
</organism>
<feature type="transmembrane region" description="Helical" evidence="1">
    <location>
        <begin position="152"/>
        <end position="169"/>
    </location>
</feature>
<proteinExistence type="predicted"/>
<dbReference type="PANTHER" id="PTHR38454">
    <property type="entry name" value="INTEGRAL MEMBRANE PROTEIN-RELATED"/>
    <property type="match status" value="1"/>
</dbReference>
<dbReference type="RefSeq" id="WP_092721387.1">
    <property type="nucleotide sequence ID" value="NZ_FNNO01000001.1"/>
</dbReference>
<dbReference type="Proteomes" id="UP000198711">
    <property type="component" value="Unassembled WGS sequence"/>
</dbReference>
<feature type="transmembrane region" description="Helical" evidence="1">
    <location>
        <begin position="196"/>
        <end position="212"/>
    </location>
</feature>
<evidence type="ECO:0000313" key="3">
    <source>
        <dbReference type="Proteomes" id="UP000198711"/>
    </source>
</evidence>
<feature type="transmembrane region" description="Helical" evidence="1">
    <location>
        <begin position="350"/>
        <end position="368"/>
    </location>
</feature>
<protein>
    <submittedName>
        <fullName evidence="2">Membrane protein YfhO</fullName>
    </submittedName>
</protein>
<feature type="transmembrane region" description="Helical" evidence="1">
    <location>
        <begin position="452"/>
        <end position="470"/>
    </location>
</feature>
<dbReference type="Pfam" id="PF09586">
    <property type="entry name" value="YfhO"/>
    <property type="match status" value="1"/>
</dbReference>
<dbReference type="InterPro" id="IPR018580">
    <property type="entry name" value="Uncharacterised_YfhO"/>
</dbReference>
<feature type="transmembrane region" description="Helical" evidence="1">
    <location>
        <begin position="410"/>
        <end position="432"/>
    </location>
</feature>
<keyword evidence="1" id="KW-1133">Transmembrane helix</keyword>
<accession>A0A8X8I8Q6</accession>
<feature type="transmembrane region" description="Helical" evidence="1">
    <location>
        <begin position="375"/>
        <end position="390"/>
    </location>
</feature>
<feature type="transmembrane region" description="Helical" evidence="1">
    <location>
        <begin position="174"/>
        <end position="190"/>
    </location>
</feature>
<gene>
    <name evidence="2" type="ORF">SAMN05444410_101211</name>
</gene>
<feature type="transmembrane region" description="Helical" evidence="1">
    <location>
        <begin position="125"/>
        <end position="146"/>
    </location>
</feature>
<feature type="transmembrane region" description="Helical" evidence="1">
    <location>
        <begin position="90"/>
        <end position="116"/>
    </location>
</feature>
<comment type="caution">
    <text evidence="2">The sequence shown here is derived from an EMBL/GenBank/DDBJ whole genome shotgun (WGS) entry which is preliminary data.</text>
</comment>
<feature type="transmembrane region" description="Helical" evidence="1">
    <location>
        <begin position="514"/>
        <end position="532"/>
    </location>
</feature>
<reference evidence="2 3" key="1">
    <citation type="submission" date="2016-10" db="EMBL/GenBank/DDBJ databases">
        <authorList>
            <person name="Varghese N."/>
            <person name="Submissions S."/>
        </authorList>
    </citation>
    <scope>NUCLEOTIDE SEQUENCE [LARGE SCALE GENOMIC DNA]</scope>
    <source>
        <strain evidence="2 3">DSM 25353</strain>
    </source>
</reference>